<evidence type="ECO:0000313" key="1">
    <source>
        <dbReference type="EMBL" id="KAI8563647.1"/>
    </source>
</evidence>
<organism evidence="1 2">
    <name type="scientific">Rhododendron molle</name>
    <name type="common">Chinese azalea</name>
    <name type="synonym">Azalea mollis</name>
    <dbReference type="NCBI Taxonomy" id="49168"/>
    <lineage>
        <taxon>Eukaryota</taxon>
        <taxon>Viridiplantae</taxon>
        <taxon>Streptophyta</taxon>
        <taxon>Embryophyta</taxon>
        <taxon>Tracheophyta</taxon>
        <taxon>Spermatophyta</taxon>
        <taxon>Magnoliopsida</taxon>
        <taxon>eudicotyledons</taxon>
        <taxon>Gunneridae</taxon>
        <taxon>Pentapetalae</taxon>
        <taxon>asterids</taxon>
        <taxon>Ericales</taxon>
        <taxon>Ericaceae</taxon>
        <taxon>Ericoideae</taxon>
        <taxon>Rhodoreae</taxon>
        <taxon>Rhododendron</taxon>
    </lineage>
</organism>
<sequence>MWKGIPLRASKEEANIFFSSVCKVRNIDLILDPSLRVPKAVGKQSLDVYLSLLSLMALGVSGWDKRYCLKSFRCLLWFGTRRFDITELVSALLRAHHAHDPIIPVTSRYLLRSLGYTLVAFQLVWDGQLRDGQFCQEDGVLSNTNLKPCFHAFMLGLLNRFRHLQSVPAFSTFVYAIVVKSAPRHLPGTRRGEGLGRRLPCVSSGSISPGLTDQSAVSAAAMNSSDSMAVKP</sequence>
<dbReference type="Proteomes" id="UP001062846">
    <property type="component" value="Chromosome 3"/>
</dbReference>
<dbReference type="EMBL" id="CM046390">
    <property type="protein sequence ID" value="KAI8563647.1"/>
    <property type="molecule type" value="Genomic_DNA"/>
</dbReference>
<keyword evidence="2" id="KW-1185">Reference proteome</keyword>
<protein>
    <submittedName>
        <fullName evidence="1">Uncharacterized protein</fullName>
    </submittedName>
</protein>
<accession>A0ACC0PD77</accession>
<name>A0ACC0PD77_RHOML</name>
<comment type="caution">
    <text evidence="1">The sequence shown here is derived from an EMBL/GenBank/DDBJ whole genome shotgun (WGS) entry which is preliminary data.</text>
</comment>
<proteinExistence type="predicted"/>
<evidence type="ECO:0000313" key="2">
    <source>
        <dbReference type="Proteomes" id="UP001062846"/>
    </source>
</evidence>
<reference evidence="1" key="1">
    <citation type="submission" date="2022-02" db="EMBL/GenBank/DDBJ databases">
        <title>Plant Genome Project.</title>
        <authorList>
            <person name="Zhang R.-G."/>
        </authorList>
    </citation>
    <scope>NUCLEOTIDE SEQUENCE</scope>
    <source>
        <strain evidence="1">AT1</strain>
    </source>
</reference>
<gene>
    <name evidence="1" type="ORF">RHMOL_Rhmol03G0125700</name>
</gene>